<dbReference type="EMBL" id="MFKF01000402">
    <property type="protein sequence ID" value="OGG44495.1"/>
    <property type="molecule type" value="Genomic_DNA"/>
</dbReference>
<evidence type="ECO:0000313" key="2">
    <source>
        <dbReference type="Proteomes" id="UP000178606"/>
    </source>
</evidence>
<proteinExistence type="predicted"/>
<organism evidence="1 2">
    <name type="scientific">Handelsmanbacteria sp. (strain RIFCSPLOWO2_12_FULL_64_10)</name>
    <dbReference type="NCBI Taxonomy" id="1817868"/>
    <lineage>
        <taxon>Bacteria</taxon>
        <taxon>Candidatus Handelsmaniibacteriota</taxon>
    </lineage>
</organism>
<dbReference type="Pfam" id="PF13738">
    <property type="entry name" value="Pyr_redox_3"/>
    <property type="match status" value="1"/>
</dbReference>
<dbReference type="Gene3D" id="3.50.50.60">
    <property type="entry name" value="FAD/NAD(P)-binding domain"/>
    <property type="match status" value="1"/>
</dbReference>
<dbReference type="PRINTS" id="PR00368">
    <property type="entry name" value="FADPNR"/>
</dbReference>
<gene>
    <name evidence="1" type="ORF">A3F84_07075</name>
</gene>
<reference evidence="1 2" key="1">
    <citation type="journal article" date="2016" name="Nat. Commun.">
        <title>Thousands of microbial genomes shed light on interconnected biogeochemical processes in an aquifer system.</title>
        <authorList>
            <person name="Anantharaman K."/>
            <person name="Brown C.T."/>
            <person name="Hug L.A."/>
            <person name="Sharon I."/>
            <person name="Castelle C.J."/>
            <person name="Probst A.J."/>
            <person name="Thomas B.C."/>
            <person name="Singh A."/>
            <person name="Wilkins M.J."/>
            <person name="Karaoz U."/>
            <person name="Brodie E.L."/>
            <person name="Williams K.H."/>
            <person name="Hubbard S.S."/>
            <person name="Banfield J.F."/>
        </authorList>
    </citation>
    <scope>NUCLEOTIDE SEQUENCE [LARGE SCALE GENOMIC DNA]</scope>
    <source>
        <strain evidence="2">RIFCSPLOWO2_12_FULL_64_10</strain>
    </source>
</reference>
<name>A0A1F6C5R0_HANXR</name>
<evidence type="ECO:0000313" key="1">
    <source>
        <dbReference type="EMBL" id="OGG44495.1"/>
    </source>
</evidence>
<dbReference type="Proteomes" id="UP000178606">
    <property type="component" value="Unassembled WGS sequence"/>
</dbReference>
<comment type="caution">
    <text evidence="1">The sequence shown here is derived from an EMBL/GenBank/DDBJ whole genome shotgun (WGS) entry which is preliminary data.</text>
</comment>
<sequence length="419" mass="45350">MAQLNRMKSRPQQIAVIGAGPIGLEAALYARALGYEVTVFERGEVGASVRDWGFITLFSPWSLNCSSLGRQALRRDDPAWTPPDDEACPTGQEYAERYLLPLSRLAALRGCIRTQTEVLAVGREGLLKGDLIGDLRRGGHPFRILVRDRSGQERVHRADVALDASGTYGNHNWVGSGGIPAPGERANAHRISYRLEEIAGAARSRYAGRRTLLVGGGYSAATTAVAFEALIREAPGTSLLWVSRTEDEMPYQSIPDDRLPSRAALIASAIRIVSGRPGIEYHRCASVEAIRYADAEGCFGVTLRIDGETRETAVDRIIGNVGYSPDGSIYRELQVHECYATCGPIDLAASLLASSSGPDCLARTSAGPEALKNPEPNFYILGAKSYGRNSTFLIRLGLEQVRDVFTLIAGDPGLDLYRG</sequence>
<dbReference type="Gene3D" id="3.40.50.720">
    <property type="entry name" value="NAD(P)-binding Rossmann-like Domain"/>
    <property type="match status" value="1"/>
</dbReference>
<protein>
    <recommendedName>
        <fullName evidence="3">FAD/NAD(P)-binding domain-containing protein</fullName>
    </recommendedName>
</protein>
<dbReference type="SUPFAM" id="SSF51905">
    <property type="entry name" value="FAD/NAD(P)-binding domain"/>
    <property type="match status" value="1"/>
</dbReference>
<dbReference type="InterPro" id="IPR036188">
    <property type="entry name" value="FAD/NAD-bd_sf"/>
</dbReference>
<evidence type="ECO:0008006" key="3">
    <source>
        <dbReference type="Google" id="ProtNLM"/>
    </source>
</evidence>
<dbReference type="PRINTS" id="PR00411">
    <property type="entry name" value="PNDRDTASEI"/>
</dbReference>
<dbReference type="AlphaFoldDB" id="A0A1F6C5R0"/>
<accession>A0A1F6C5R0</accession>